<dbReference type="CDD" id="cd00176">
    <property type="entry name" value="SPEC"/>
    <property type="match status" value="1"/>
</dbReference>
<feature type="domain" description="Spectrin repeats metazoan" evidence="3">
    <location>
        <begin position="576"/>
        <end position="671"/>
    </location>
</feature>
<dbReference type="PANTHER" id="PTHR22826">
    <property type="entry name" value="RHO GUANINE EXCHANGE FACTOR-RELATED"/>
    <property type="match status" value="1"/>
</dbReference>
<evidence type="ECO:0000256" key="1">
    <source>
        <dbReference type="ARBA" id="ARBA00022658"/>
    </source>
</evidence>
<dbReference type="Pfam" id="PF00435">
    <property type="entry name" value="Spectrin"/>
    <property type="match status" value="2"/>
</dbReference>
<accession>A0AAW1UHC5</accession>
<dbReference type="InterPro" id="IPR051336">
    <property type="entry name" value="RhoGEF_Guanine_NuclExch_SF"/>
</dbReference>
<dbReference type="SMART" id="SM00150">
    <property type="entry name" value="SPEC"/>
    <property type="match status" value="5"/>
</dbReference>
<evidence type="ECO:0000313" key="5">
    <source>
        <dbReference type="Proteomes" id="UP001431783"/>
    </source>
</evidence>
<name>A0AAW1UHC5_9CUCU</name>
<sequence>MDSQKNETQASSLASSMAKTTTISTIAVQSGKTRIVIALLHCGNWLQLKILEITPELTKLGNTLQEAVELQKAHDEVLRQIKSKQSPVEELLRQADQLIATQKPRAEVYAAMAETLGRAWRDINFNLELRKQILDLNVQYHSQASEFFNKVRTLEQSCTDTVIPIEIQAVKEFLTSIHDLRRNLLESLMAALQAGNSLLGKLKELGAEGTLDSRPDHIRQSVNRALSQVQSWLDELHCKREDVEAIFNRRKLQLEQCLALAILAADLRQLEEAVNNSRNRLANADQLGDSMASAELLQVENKKLLPEAQLLQEKALKITKATEQLLQSGCFAGEEATKQSYAILSLTSDYLTEVQNRSILLERVVEFFRSAQSAFNKLSHLEEQIKSSNLKTISHDVNSECAKSIEEITAQPIAEGYAILDAAGRGSTGTEGVRRTVEELENVKIRLDALFAAQREESLRINRALESFFNSYQSINSWLTSIADAFLQSHQNMGNDLPTANDFMNLHNKLHTDLQGKGNEINALLLTLPPIVEYLDDERRRDVDVKVEDIHDKWMKLKSILENRLDLGRIYVKFHKEADIVNSEIDKLEDELRSKGQDIDDEMMKDLEIKWESIEPLYQSAKNTGLTFINDIRKVSEPHLDSKRACGCVEAVLEKLAGRQLQVTRNWQSFYTDVIEKRELLFKLEEAMVESTRTINWVTKLETQLYPVIATNSSNAKDLASFVANKLDTILPDIKRAQNEVDQKIKTAEMLISKVITKDEKALNVKNKLSDLNHKLIEITNDFQMLLQMLIAYFNSINDLDLVIDKHKNSIQDISQNNDIASIKYLMSEHEASKVTVNQMIDSVQNDRDRIIQRILKQEPSGAAEHDIAKLKHILEQRISDWKNHIQNKRELLEKQYAFCQFDEDLNNIYNSINSLEHKNNELKSRYGKSLEEAQMSSSAYAVFEKTIQDLDIKIKDFIEGGNKLLSEKHSHSPLIQKHIRDLEERWDVFKKHIHHTRYLIDQSIKYFQLVNEVNEWFKQGSRLLIS</sequence>
<dbReference type="Pfam" id="PF25101">
    <property type="entry name" value="Spectrin_7"/>
    <property type="match status" value="1"/>
</dbReference>
<dbReference type="Proteomes" id="UP001431783">
    <property type="component" value="Unassembled WGS sequence"/>
</dbReference>
<dbReference type="AlphaFoldDB" id="A0AAW1UHC5"/>
<comment type="caution">
    <text evidence="4">The sequence shown here is derived from an EMBL/GenBank/DDBJ whole genome shotgun (WGS) entry which is preliminary data.</text>
</comment>
<dbReference type="InterPro" id="IPR018159">
    <property type="entry name" value="Spectrin/alpha-actinin"/>
</dbReference>
<dbReference type="GO" id="GO:0019898">
    <property type="term" value="C:extrinsic component of membrane"/>
    <property type="evidence" value="ECO:0007669"/>
    <property type="project" value="TreeGrafter"/>
</dbReference>
<dbReference type="GO" id="GO:0005085">
    <property type="term" value="F:guanyl-nucleotide exchange factor activity"/>
    <property type="evidence" value="ECO:0007669"/>
    <property type="project" value="UniProtKB-KW"/>
</dbReference>
<evidence type="ECO:0000259" key="3">
    <source>
        <dbReference type="Pfam" id="PF25101"/>
    </source>
</evidence>
<keyword evidence="1" id="KW-0344">Guanine-nucleotide releasing factor</keyword>
<evidence type="ECO:0000313" key="4">
    <source>
        <dbReference type="EMBL" id="KAK9882439.1"/>
    </source>
</evidence>
<organism evidence="4 5">
    <name type="scientific">Henosepilachna vigintioctopunctata</name>
    <dbReference type="NCBI Taxonomy" id="420089"/>
    <lineage>
        <taxon>Eukaryota</taxon>
        <taxon>Metazoa</taxon>
        <taxon>Ecdysozoa</taxon>
        <taxon>Arthropoda</taxon>
        <taxon>Hexapoda</taxon>
        <taxon>Insecta</taxon>
        <taxon>Pterygota</taxon>
        <taxon>Neoptera</taxon>
        <taxon>Endopterygota</taxon>
        <taxon>Coleoptera</taxon>
        <taxon>Polyphaga</taxon>
        <taxon>Cucujiformia</taxon>
        <taxon>Coccinelloidea</taxon>
        <taxon>Coccinellidae</taxon>
        <taxon>Epilachninae</taxon>
        <taxon>Epilachnini</taxon>
        <taxon>Henosepilachna</taxon>
    </lineage>
</organism>
<evidence type="ECO:0000256" key="2">
    <source>
        <dbReference type="SAM" id="Coils"/>
    </source>
</evidence>
<dbReference type="EMBL" id="JARQZJ010000076">
    <property type="protein sequence ID" value="KAK9882439.1"/>
    <property type="molecule type" value="Genomic_DNA"/>
</dbReference>
<proteinExistence type="predicted"/>
<reference evidence="4 5" key="1">
    <citation type="submission" date="2023-03" db="EMBL/GenBank/DDBJ databases">
        <title>Genome insight into feeding habits of ladybird beetles.</title>
        <authorList>
            <person name="Li H.-S."/>
            <person name="Huang Y.-H."/>
            <person name="Pang H."/>
        </authorList>
    </citation>
    <scope>NUCLEOTIDE SEQUENCE [LARGE SCALE GENOMIC DNA]</scope>
    <source>
        <strain evidence="4">SYSU_2023b</strain>
        <tissue evidence="4">Whole body</tissue>
    </source>
</reference>
<dbReference type="Gene3D" id="1.20.58.60">
    <property type="match status" value="4"/>
</dbReference>
<feature type="coiled-coil region" evidence="2">
    <location>
        <begin position="260"/>
        <end position="287"/>
    </location>
</feature>
<keyword evidence="5" id="KW-1185">Reference proteome</keyword>
<dbReference type="SUPFAM" id="SSF46966">
    <property type="entry name" value="Spectrin repeat"/>
    <property type="match status" value="4"/>
</dbReference>
<dbReference type="PANTHER" id="PTHR22826:SF106">
    <property type="entry name" value="TRIO, ISOFORM A"/>
    <property type="match status" value="1"/>
</dbReference>
<dbReference type="InterPro" id="IPR058157">
    <property type="entry name" value="Spectrin_met"/>
</dbReference>
<protein>
    <recommendedName>
        <fullName evidence="3">Spectrin repeats metazoan domain-containing protein</fullName>
    </recommendedName>
</protein>
<dbReference type="InterPro" id="IPR002017">
    <property type="entry name" value="Spectrin_repeat"/>
</dbReference>
<gene>
    <name evidence="4" type="ORF">WA026_021470</name>
</gene>
<dbReference type="GO" id="GO:0005737">
    <property type="term" value="C:cytoplasm"/>
    <property type="evidence" value="ECO:0007669"/>
    <property type="project" value="TreeGrafter"/>
</dbReference>
<feature type="coiled-coil region" evidence="2">
    <location>
        <begin position="906"/>
        <end position="933"/>
    </location>
</feature>
<feature type="coiled-coil region" evidence="2">
    <location>
        <begin position="571"/>
        <end position="605"/>
    </location>
</feature>
<keyword evidence="2" id="KW-0175">Coiled coil</keyword>